<proteinExistence type="predicted"/>
<keyword evidence="2" id="KW-1185">Reference proteome</keyword>
<name>A0A077ZXB2_STYLE</name>
<dbReference type="Proteomes" id="UP000039865">
    <property type="component" value="Unassembled WGS sequence"/>
</dbReference>
<evidence type="ECO:0000313" key="1">
    <source>
        <dbReference type="EMBL" id="CDW74535.1"/>
    </source>
</evidence>
<dbReference type="AlphaFoldDB" id="A0A077ZXB2"/>
<dbReference type="EMBL" id="CCKQ01003418">
    <property type="protein sequence ID" value="CDW74535.1"/>
    <property type="molecule type" value="Genomic_DNA"/>
</dbReference>
<reference evidence="1 2" key="1">
    <citation type="submission" date="2014-06" db="EMBL/GenBank/DDBJ databases">
        <authorList>
            <person name="Swart Estienne"/>
        </authorList>
    </citation>
    <scope>NUCLEOTIDE SEQUENCE [LARGE SCALE GENOMIC DNA]</scope>
    <source>
        <strain evidence="1 2">130c</strain>
    </source>
</reference>
<accession>A0A077ZXB2</accession>
<protein>
    <submittedName>
        <fullName evidence="1">Uncharacterized protein</fullName>
    </submittedName>
</protein>
<gene>
    <name evidence="1" type="primary">Contig4435.g4733</name>
    <name evidence="1" type="ORF">STYLEM_3515</name>
</gene>
<sequence>MIRLYNPDLICLQETRDKRIYYSIYDFIVGMPFKKSIQKVISKKLDFRIINNYVAHDLSQGYGDHYWNKIEQLMKSKASIFARLQHSSQQTSLNILNKQNCGRIPNSNRYHSFGLSVKEHCHITSGKIPQKGKRIVRQKKNVTNTIQELLHQRQMNDLTRQIE</sequence>
<dbReference type="InParanoid" id="A0A077ZXB2"/>
<evidence type="ECO:0000313" key="2">
    <source>
        <dbReference type="Proteomes" id="UP000039865"/>
    </source>
</evidence>
<organism evidence="1 2">
    <name type="scientific">Stylonychia lemnae</name>
    <name type="common">Ciliate</name>
    <dbReference type="NCBI Taxonomy" id="5949"/>
    <lineage>
        <taxon>Eukaryota</taxon>
        <taxon>Sar</taxon>
        <taxon>Alveolata</taxon>
        <taxon>Ciliophora</taxon>
        <taxon>Intramacronucleata</taxon>
        <taxon>Spirotrichea</taxon>
        <taxon>Stichotrichia</taxon>
        <taxon>Sporadotrichida</taxon>
        <taxon>Oxytrichidae</taxon>
        <taxon>Stylonychinae</taxon>
        <taxon>Stylonychia</taxon>
    </lineage>
</organism>